<dbReference type="Gene3D" id="3.40.190.10">
    <property type="entry name" value="Periplasmic binding protein-like II"/>
    <property type="match status" value="2"/>
</dbReference>
<evidence type="ECO:0000259" key="6">
    <source>
        <dbReference type="PROSITE" id="PS50931"/>
    </source>
</evidence>
<keyword evidence="4" id="KW-0010">Activator</keyword>
<dbReference type="Proteomes" id="UP000055035">
    <property type="component" value="Unassembled WGS sequence"/>
</dbReference>
<dbReference type="STRING" id="456.Ljor_0963"/>
<evidence type="ECO:0000256" key="2">
    <source>
        <dbReference type="ARBA" id="ARBA00023015"/>
    </source>
</evidence>
<keyword evidence="3" id="KW-0238">DNA-binding</keyword>
<accession>A0A0W0V932</accession>
<protein>
    <submittedName>
        <fullName evidence="7">Transcriptional regulator</fullName>
    </submittedName>
</protein>
<dbReference type="Pfam" id="PF00126">
    <property type="entry name" value="HTH_1"/>
    <property type="match status" value="1"/>
</dbReference>
<feature type="domain" description="HTH lysR-type" evidence="6">
    <location>
        <begin position="1"/>
        <end position="58"/>
    </location>
</feature>
<sequence>MNLRDLHYFVTLADAMHFGETAKRCHVSQPTLSMQIKKLEEELGVVLFERQHKQVMLTEAGKALLSRAQGILTEVSEMKELARQFSNPYMGELRLGAIPTVAPYLFPHIMRPVQKAFPKLRVWLVEEKTEQLAEKLAKGQLDAAIMATPVAGYFAHEELFEEPFYFVCAPNAQGGKKQMSVQDLADEHVMLLEEGHCLREQAMAICKMAKGKPRADFTATSLETLRFMVQAGMGVTLLPALSLYGNQQGLEIIPFTSPVPTRSIALFWRPGTAKVNFLESLAALIRSEMKKVLNKNTLLLQT</sequence>
<reference evidence="7 8" key="1">
    <citation type="submission" date="2015-11" db="EMBL/GenBank/DDBJ databases">
        <title>Genomic analysis of 38 Legionella species identifies large and diverse effector repertoires.</title>
        <authorList>
            <person name="Burstein D."/>
            <person name="Amaro F."/>
            <person name="Zusman T."/>
            <person name="Lifshitz Z."/>
            <person name="Cohen O."/>
            <person name="Gilbert J.A."/>
            <person name="Pupko T."/>
            <person name="Shuman H.A."/>
            <person name="Segal G."/>
        </authorList>
    </citation>
    <scope>NUCLEOTIDE SEQUENCE [LARGE SCALE GENOMIC DNA]</scope>
    <source>
        <strain evidence="7 8">BL-540</strain>
    </source>
</reference>
<comment type="similarity">
    <text evidence="1">Belongs to the LysR transcriptional regulatory family.</text>
</comment>
<dbReference type="CDD" id="cd08411">
    <property type="entry name" value="PBP2_OxyR"/>
    <property type="match status" value="1"/>
</dbReference>
<dbReference type="InterPro" id="IPR036390">
    <property type="entry name" value="WH_DNA-bd_sf"/>
</dbReference>
<evidence type="ECO:0000313" key="8">
    <source>
        <dbReference type="Proteomes" id="UP000055035"/>
    </source>
</evidence>
<dbReference type="Gene3D" id="1.10.10.10">
    <property type="entry name" value="Winged helix-like DNA-binding domain superfamily/Winged helix DNA-binding domain"/>
    <property type="match status" value="1"/>
</dbReference>
<dbReference type="RefSeq" id="WP_058470495.1">
    <property type="nucleotide sequence ID" value="NZ_CAAAIC010000002.1"/>
</dbReference>
<keyword evidence="8" id="KW-1185">Reference proteome</keyword>
<dbReference type="GO" id="GO:0003677">
    <property type="term" value="F:DNA binding"/>
    <property type="evidence" value="ECO:0007669"/>
    <property type="project" value="UniProtKB-KW"/>
</dbReference>
<dbReference type="InterPro" id="IPR011991">
    <property type="entry name" value="ArsR-like_HTH"/>
</dbReference>
<evidence type="ECO:0000256" key="3">
    <source>
        <dbReference type="ARBA" id="ARBA00023125"/>
    </source>
</evidence>
<dbReference type="PANTHER" id="PTHR30346:SF26">
    <property type="entry name" value="HYDROGEN PEROXIDE-INDUCIBLE GENES ACTIVATOR"/>
    <property type="match status" value="1"/>
</dbReference>
<evidence type="ECO:0000256" key="1">
    <source>
        <dbReference type="ARBA" id="ARBA00009437"/>
    </source>
</evidence>
<dbReference type="SUPFAM" id="SSF53850">
    <property type="entry name" value="Periplasmic binding protein-like II"/>
    <property type="match status" value="1"/>
</dbReference>
<dbReference type="GO" id="GO:0003700">
    <property type="term" value="F:DNA-binding transcription factor activity"/>
    <property type="evidence" value="ECO:0007669"/>
    <property type="project" value="InterPro"/>
</dbReference>
<dbReference type="PANTHER" id="PTHR30346">
    <property type="entry name" value="TRANSCRIPTIONAL DUAL REGULATOR HCAR-RELATED"/>
    <property type="match status" value="1"/>
</dbReference>
<dbReference type="FunFam" id="1.10.10.10:FF:000001">
    <property type="entry name" value="LysR family transcriptional regulator"/>
    <property type="match status" value="1"/>
</dbReference>
<proteinExistence type="inferred from homology"/>
<dbReference type="OrthoDB" id="5297026at2"/>
<dbReference type="Pfam" id="PF03466">
    <property type="entry name" value="LysR_substrate"/>
    <property type="match status" value="1"/>
</dbReference>
<name>A0A0W0V932_9GAMM</name>
<dbReference type="GO" id="GO:0032993">
    <property type="term" value="C:protein-DNA complex"/>
    <property type="evidence" value="ECO:0007669"/>
    <property type="project" value="TreeGrafter"/>
</dbReference>
<keyword evidence="2" id="KW-0805">Transcription regulation</keyword>
<dbReference type="AlphaFoldDB" id="A0A0W0V932"/>
<dbReference type="CDD" id="cd00090">
    <property type="entry name" value="HTH_ARSR"/>
    <property type="match status" value="1"/>
</dbReference>
<evidence type="ECO:0000256" key="5">
    <source>
        <dbReference type="ARBA" id="ARBA00023163"/>
    </source>
</evidence>
<dbReference type="PRINTS" id="PR00039">
    <property type="entry name" value="HTHLYSR"/>
</dbReference>
<comment type="caution">
    <text evidence="7">The sequence shown here is derived from an EMBL/GenBank/DDBJ whole genome shotgun (WGS) entry which is preliminary data.</text>
</comment>
<dbReference type="InterPro" id="IPR036388">
    <property type="entry name" value="WH-like_DNA-bd_sf"/>
</dbReference>
<gene>
    <name evidence="7" type="primary">oxyR</name>
    <name evidence="7" type="ORF">Ljor_0963</name>
</gene>
<evidence type="ECO:0000313" key="7">
    <source>
        <dbReference type="EMBL" id="KTD16657.1"/>
    </source>
</evidence>
<dbReference type="PROSITE" id="PS50931">
    <property type="entry name" value="HTH_LYSR"/>
    <property type="match status" value="1"/>
</dbReference>
<keyword evidence="5" id="KW-0804">Transcription</keyword>
<dbReference type="InterPro" id="IPR005119">
    <property type="entry name" value="LysR_subst-bd"/>
</dbReference>
<evidence type="ECO:0000256" key="4">
    <source>
        <dbReference type="ARBA" id="ARBA00023159"/>
    </source>
</evidence>
<dbReference type="InterPro" id="IPR000847">
    <property type="entry name" value="LysR_HTH_N"/>
</dbReference>
<dbReference type="SUPFAM" id="SSF46785">
    <property type="entry name" value="Winged helix' DNA-binding domain"/>
    <property type="match status" value="1"/>
</dbReference>
<dbReference type="PATRIC" id="fig|456.5.peg.1022"/>
<dbReference type="EMBL" id="LNYJ01000011">
    <property type="protein sequence ID" value="KTD16657.1"/>
    <property type="molecule type" value="Genomic_DNA"/>
</dbReference>
<organism evidence="7 8">
    <name type="scientific">Legionella jordanis</name>
    <dbReference type="NCBI Taxonomy" id="456"/>
    <lineage>
        <taxon>Bacteria</taxon>
        <taxon>Pseudomonadati</taxon>
        <taxon>Pseudomonadota</taxon>
        <taxon>Gammaproteobacteria</taxon>
        <taxon>Legionellales</taxon>
        <taxon>Legionellaceae</taxon>
        <taxon>Legionella</taxon>
    </lineage>
</organism>